<evidence type="ECO:0000313" key="3">
    <source>
        <dbReference type="Proteomes" id="UP000267128"/>
    </source>
</evidence>
<dbReference type="InterPro" id="IPR003033">
    <property type="entry name" value="SCP2_sterol-bd_dom"/>
</dbReference>
<dbReference type="Pfam" id="PF02036">
    <property type="entry name" value="SCP2"/>
    <property type="match status" value="1"/>
</dbReference>
<dbReference type="RefSeq" id="WP_123228053.1">
    <property type="nucleotide sequence ID" value="NZ_RJSE01000007.1"/>
</dbReference>
<sequence>MGFADADEVEKYLGGIFAEALADQEIGPKLRATGISLKTVYADPDVTLLIDLGAGQVTRVDESAESGAEMRMAADTGNSYWQGKVNLPLAMAKGKVKVSGDIASLLKLAPLTKKLVPAYVARLNADGRTDLLA</sequence>
<comment type="caution">
    <text evidence="2">The sequence shown here is derived from an EMBL/GenBank/DDBJ whole genome shotgun (WGS) entry which is preliminary data.</text>
</comment>
<protein>
    <submittedName>
        <fullName evidence="2">Sterol carrier protein</fullName>
    </submittedName>
</protein>
<dbReference type="EMBL" id="RJSE01000007">
    <property type="protein sequence ID" value="RNL62759.1"/>
    <property type="molecule type" value="Genomic_DNA"/>
</dbReference>
<accession>A0A3N0CHK6</accession>
<keyword evidence="3" id="KW-1185">Reference proteome</keyword>
<gene>
    <name evidence="2" type="ORF">EFK50_13510</name>
</gene>
<reference evidence="2 3" key="1">
    <citation type="submission" date="2018-11" db="EMBL/GenBank/DDBJ databases">
        <authorList>
            <person name="Li F."/>
        </authorList>
    </citation>
    <scope>NUCLEOTIDE SEQUENCE [LARGE SCALE GENOMIC DNA]</scope>
    <source>
        <strain evidence="2 3">Gsoil 097</strain>
    </source>
</reference>
<evidence type="ECO:0000259" key="1">
    <source>
        <dbReference type="Pfam" id="PF02036"/>
    </source>
</evidence>
<dbReference type="Gene3D" id="3.30.1050.10">
    <property type="entry name" value="SCP2 sterol-binding domain"/>
    <property type="match status" value="1"/>
</dbReference>
<dbReference type="Proteomes" id="UP000267128">
    <property type="component" value="Unassembled WGS sequence"/>
</dbReference>
<feature type="domain" description="SCP2" evidence="1">
    <location>
        <begin position="42"/>
        <end position="112"/>
    </location>
</feature>
<dbReference type="OrthoDB" id="5418706at2"/>
<dbReference type="AlphaFoldDB" id="A0A3N0CHK6"/>
<dbReference type="SUPFAM" id="SSF55718">
    <property type="entry name" value="SCP-like"/>
    <property type="match status" value="1"/>
</dbReference>
<proteinExistence type="predicted"/>
<evidence type="ECO:0000313" key="2">
    <source>
        <dbReference type="EMBL" id="RNL62759.1"/>
    </source>
</evidence>
<dbReference type="InterPro" id="IPR036527">
    <property type="entry name" value="SCP2_sterol-bd_dom_sf"/>
</dbReference>
<name>A0A3N0CHK6_9ACTN</name>
<organism evidence="2 3">
    <name type="scientific">Nocardioides marmoriginsengisoli</name>
    <dbReference type="NCBI Taxonomy" id="661483"/>
    <lineage>
        <taxon>Bacteria</taxon>
        <taxon>Bacillati</taxon>
        <taxon>Actinomycetota</taxon>
        <taxon>Actinomycetes</taxon>
        <taxon>Propionibacteriales</taxon>
        <taxon>Nocardioidaceae</taxon>
        <taxon>Nocardioides</taxon>
    </lineage>
</organism>